<protein>
    <submittedName>
        <fullName evidence="2 3">Uncharacterized protein</fullName>
    </submittedName>
</protein>
<dbReference type="HOGENOM" id="CLU_2223456_0_0_1"/>
<gene>
    <name evidence="3" type="primary">20354566</name>
    <name evidence="2" type="ORF">GGTG_14108</name>
</gene>
<dbReference type="GeneID" id="20354566"/>
<sequence>MPILSHCTIFYIITHLTLITGYVDKMVQASVGRASDYDGNPDPSDPAVRPQTTFVYTHISLRKYLSPSFVAIGFSVDDVSATYLPAALYRPATSEMIDNPVTGYST</sequence>
<evidence type="ECO:0000313" key="3">
    <source>
        <dbReference type="EnsemblFungi" id="EJT68312"/>
    </source>
</evidence>
<name>J3PKP4_GAET3</name>
<organism evidence="2">
    <name type="scientific">Gaeumannomyces tritici (strain R3-111a-1)</name>
    <name type="common">Wheat and barley take-all root rot fungus</name>
    <name type="synonym">Gaeumannomyces graminis var. tritici</name>
    <dbReference type="NCBI Taxonomy" id="644352"/>
    <lineage>
        <taxon>Eukaryota</taxon>
        <taxon>Fungi</taxon>
        <taxon>Dikarya</taxon>
        <taxon>Ascomycota</taxon>
        <taxon>Pezizomycotina</taxon>
        <taxon>Sordariomycetes</taxon>
        <taxon>Sordariomycetidae</taxon>
        <taxon>Magnaporthales</taxon>
        <taxon>Magnaporthaceae</taxon>
        <taxon>Gaeumannomyces</taxon>
    </lineage>
</organism>
<reference evidence="3" key="4">
    <citation type="journal article" date="2015" name="G3 (Bethesda)">
        <title>Genome sequences of three phytopathogenic species of the Magnaporthaceae family of fungi.</title>
        <authorList>
            <person name="Okagaki L.H."/>
            <person name="Nunes C.C."/>
            <person name="Sailsbery J."/>
            <person name="Clay B."/>
            <person name="Brown D."/>
            <person name="John T."/>
            <person name="Oh Y."/>
            <person name="Young N."/>
            <person name="Fitzgerald M."/>
            <person name="Haas B.J."/>
            <person name="Zeng Q."/>
            <person name="Young S."/>
            <person name="Adiconis X."/>
            <person name="Fan L."/>
            <person name="Levin J.Z."/>
            <person name="Mitchell T.K."/>
            <person name="Okubara P.A."/>
            <person name="Farman M.L."/>
            <person name="Kohn L.M."/>
            <person name="Birren B."/>
            <person name="Ma L.-J."/>
            <person name="Dean R.A."/>
        </authorList>
    </citation>
    <scope>NUCLEOTIDE SEQUENCE</scope>
    <source>
        <strain evidence="3">R3-111a-1</strain>
    </source>
</reference>
<accession>J3PKP4</accession>
<evidence type="ECO:0000256" key="1">
    <source>
        <dbReference type="SAM" id="SignalP"/>
    </source>
</evidence>
<reference evidence="4" key="1">
    <citation type="submission" date="2010-07" db="EMBL/GenBank/DDBJ databases">
        <title>The genome sequence of Gaeumannomyces graminis var. tritici strain R3-111a-1.</title>
        <authorList>
            <consortium name="The Broad Institute Genome Sequencing Platform"/>
            <person name="Ma L.-J."/>
            <person name="Dead R."/>
            <person name="Young S."/>
            <person name="Zeng Q."/>
            <person name="Koehrsen M."/>
            <person name="Alvarado L."/>
            <person name="Berlin A."/>
            <person name="Chapman S.B."/>
            <person name="Chen Z."/>
            <person name="Freedman E."/>
            <person name="Gellesch M."/>
            <person name="Goldberg J."/>
            <person name="Griggs A."/>
            <person name="Gujja S."/>
            <person name="Heilman E.R."/>
            <person name="Heiman D."/>
            <person name="Hepburn T."/>
            <person name="Howarth C."/>
            <person name="Jen D."/>
            <person name="Larson L."/>
            <person name="Mehta T."/>
            <person name="Neiman D."/>
            <person name="Pearson M."/>
            <person name="Roberts A."/>
            <person name="Saif S."/>
            <person name="Shea T."/>
            <person name="Shenoy N."/>
            <person name="Sisk P."/>
            <person name="Stolte C."/>
            <person name="Sykes S."/>
            <person name="Walk T."/>
            <person name="White J."/>
            <person name="Yandava C."/>
            <person name="Haas B."/>
            <person name="Nusbaum C."/>
            <person name="Birren B."/>
        </authorList>
    </citation>
    <scope>NUCLEOTIDE SEQUENCE [LARGE SCALE GENOMIC DNA]</scope>
    <source>
        <strain evidence="4">R3-111a-1</strain>
    </source>
</reference>
<dbReference type="VEuPathDB" id="FungiDB:GGTG_14108"/>
<keyword evidence="4" id="KW-1185">Reference proteome</keyword>
<evidence type="ECO:0000313" key="2">
    <source>
        <dbReference type="EMBL" id="EJT68312.1"/>
    </source>
</evidence>
<reference evidence="2" key="3">
    <citation type="submission" date="2010-09" db="EMBL/GenBank/DDBJ databases">
        <title>Annotation of Gaeumannomyces graminis var. tritici R3-111a-1.</title>
        <authorList>
            <consortium name="The Broad Institute Genome Sequencing Platform"/>
            <person name="Ma L.-J."/>
            <person name="Dead R."/>
            <person name="Young S.K."/>
            <person name="Zeng Q."/>
            <person name="Gargeya S."/>
            <person name="Fitzgerald M."/>
            <person name="Haas B."/>
            <person name="Abouelleil A."/>
            <person name="Alvarado L."/>
            <person name="Arachchi H.M."/>
            <person name="Berlin A."/>
            <person name="Brown A."/>
            <person name="Chapman S.B."/>
            <person name="Chen Z."/>
            <person name="Dunbar C."/>
            <person name="Freedman E."/>
            <person name="Gearin G."/>
            <person name="Gellesch M."/>
            <person name="Goldberg J."/>
            <person name="Griggs A."/>
            <person name="Gujja S."/>
            <person name="Heiman D."/>
            <person name="Howarth C."/>
            <person name="Larson L."/>
            <person name="Lui A."/>
            <person name="MacDonald P.J.P."/>
            <person name="Mehta T."/>
            <person name="Montmayeur A."/>
            <person name="Murphy C."/>
            <person name="Neiman D."/>
            <person name="Pearson M."/>
            <person name="Priest M."/>
            <person name="Roberts A."/>
            <person name="Saif S."/>
            <person name="Shea T."/>
            <person name="Shenoy N."/>
            <person name="Sisk P."/>
            <person name="Stolte C."/>
            <person name="Sykes S."/>
            <person name="Yandava C."/>
            <person name="Wortman J."/>
            <person name="Nusbaum C."/>
            <person name="Birren B."/>
        </authorList>
    </citation>
    <scope>NUCLEOTIDE SEQUENCE</scope>
    <source>
        <strain evidence="2">R3-111a-1</strain>
    </source>
</reference>
<dbReference type="AlphaFoldDB" id="J3PKP4"/>
<dbReference type="RefSeq" id="XP_009230299.1">
    <property type="nucleotide sequence ID" value="XM_009232035.1"/>
</dbReference>
<keyword evidence="1" id="KW-0732">Signal</keyword>
<reference evidence="2" key="2">
    <citation type="submission" date="2010-07" db="EMBL/GenBank/DDBJ databases">
        <authorList>
            <consortium name="The Broad Institute Genome Sequencing Platform"/>
            <consortium name="Broad Institute Genome Sequencing Center for Infectious Disease"/>
            <person name="Ma L.-J."/>
            <person name="Dead R."/>
            <person name="Young S."/>
            <person name="Zeng Q."/>
            <person name="Koehrsen M."/>
            <person name="Alvarado L."/>
            <person name="Berlin A."/>
            <person name="Chapman S.B."/>
            <person name="Chen Z."/>
            <person name="Freedman E."/>
            <person name="Gellesch M."/>
            <person name="Goldberg J."/>
            <person name="Griggs A."/>
            <person name="Gujja S."/>
            <person name="Heilman E.R."/>
            <person name="Heiman D."/>
            <person name="Hepburn T."/>
            <person name="Howarth C."/>
            <person name="Jen D."/>
            <person name="Larson L."/>
            <person name="Mehta T."/>
            <person name="Neiman D."/>
            <person name="Pearson M."/>
            <person name="Roberts A."/>
            <person name="Saif S."/>
            <person name="Shea T."/>
            <person name="Shenoy N."/>
            <person name="Sisk P."/>
            <person name="Stolte C."/>
            <person name="Sykes S."/>
            <person name="Walk T."/>
            <person name="White J."/>
            <person name="Yandava C."/>
            <person name="Haas B."/>
            <person name="Nusbaum C."/>
            <person name="Birren B."/>
        </authorList>
    </citation>
    <scope>NUCLEOTIDE SEQUENCE</scope>
    <source>
        <strain evidence="2">R3-111a-1</strain>
    </source>
</reference>
<dbReference type="EMBL" id="GL385534">
    <property type="protein sequence ID" value="EJT68312.1"/>
    <property type="molecule type" value="Genomic_DNA"/>
</dbReference>
<reference evidence="3" key="5">
    <citation type="submission" date="2018-04" db="UniProtKB">
        <authorList>
            <consortium name="EnsemblFungi"/>
        </authorList>
    </citation>
    <scope>IDENTIFICATION</scope>
    <source>
        <strain evidence="3">R3-111a-1</strain>
    </source>
</reference>
<proteinExistence type="predicted"/>
<dbReference type="EnsemblFungi" id="EJT68312">
    <property type="protein sequence ID" value="EJT68312"/>
    <property type="gene ID" value="GGTG_14108"/>
</dbReference>
<dbReference type="Proteomes" id="UP000006039">
    <property type="component" value="Unassembled WGS sequence"/>
</dbReference>
<feature type="chain" id="PRO_5015095449" evidence="1">
    <location>
        <begin position="22"/>
        <end position="106"/>
    </location>
</feature>
<feature type="signal peptide" evidence="1">
    <location>
        <begin position="1"/>
        <end position="21"/>
    </location>
</feature>
<evidence type="ECO:0000313" key="4">
    <source>
        <dbReference type="Proteomes" id="UP000006039"/>
    </source>
</evidence>